<evidence type="ECO:0000313" key="3">
    <source>
        <dbReference type="Proteomes" id="UP000624701"/>
    </source>
</evidence>
<dbReference type="EMBL" id="BMDQ01000006">
    <property type="protein sequence ID" value="GGI58481.1"/>
    <property type="molecule type" value="Genomic_DNA"/>
</dbReference>
<sequence>MLCIDLLGGVDMSQVERMICMLRIAYENYPFYRTTLDLYSDNQTERLTRLLCDKWELPMNQVSRSLHTMVLELETYRLEQLKYKGSQEQLQPSLSDEDREQALQLLSSENLLNEVLDRLHTIGIIGEDTNASILFMTLASHKYSHPFSAVCLAKSIWDKSDVLRKLSDCMPYGSYSYHNRISSNALYYFDSHAIQNKALIIEDLEWTQEMLKPLATLQTQGQLTNTRATKDKHGMLQSTTFKVVGKLCLLACASIDKNYEHLGLPFLMLHLNNSSEQDLAIMDYQQLIATGEIAPTAILQAQHQLGCLISALDNVTVVNPYATLIKLPDTISNPRVSLMLLLNFIEVITYFHQYQRESYVDKTTGETVVITHPDDIALAFNLLKNTLLRKADELHKATRQFYNWLSTYLKDMHDASNEESTPQFTALDIRKAKTIHPRTLNRYLQELKLYHYIEVIGGNKHRGGYRYRLIDFDNQDQVDSQIQASLKTTLNNIKKTDTSPVGQLDKTLLSNSQTHTNSKKGSRTTVKEKP</sequence>
<keyword evidence="3" id="KW-1185">Reference proteome</keyword>
<evidence type="ECO:0000256" key="1">
    <source>
        <dbReference type="SAM" id="MobiDB-lite"/>
    </source>
</evidence>
<evidence type="ECO:0000313" key="2">
    <source>
        <dbReference type="EMBL" id="GGI58481.1"/>
    </source>
</evidence>
<reference evidence="3" key="1">
    <citation type="journal article" date="2019" name="Int. J. Syst. Evol. Microbiol.">
        <title>The Global Catalogue of Microorganisms (GCM) 10K type strain sequencing project: providing services to taxonomists for standard genome sequencing and annotation.</title>
        <authorList>
            <consortium name="The Broad Institute Genomics Platform"/>
            <consortium name="The Broad Institute Genome Sequencing Center for Infectious Disease"/>
            <person name="Wu L."/>
            <person name="Ma J."/>
        </authorList>
    </citation>
    <scope>NUCLEOTIDE SEQUENCE [LARGE SCALE GENOMIC DNA]</scope>
    <source>
        <strain evidence="3">CCM 8681</strain>
    </source>
</reference>
<organism evidence="2 3">
    <name type="scientific">Winogradskyella haliclonae</name>
    <dbReference type="NCBI Taxonomy" id="2048558"/>
    <lineage>
        <taxon>Bacteria</taxon>
        <taxon>Pseudomonadati</taxon>
        <taxon>Bacteroidota</taxon>
        <taxon>Flavobacteriia</taxon>
        <taxon>Flavobacteriales</taxon>
        <taxon>Flavobacteriaceae</taxon>
        <taxon>Winogradskyella</taxon>
    </lineage>
</organism>
<dbReference type="Proteomes" id="UP000624701">
    <property type="component" value="Unassembled WGS sequence"/>
</dbReference>
<proteinExistence type="predicted"/>
<gene>
    <name evidence="2" type="ORF">GCM10011444_27900</name>
</gene>
<protein>
    <submittedName>
        <fullName evidence="2">Uncharacterized protein</fullName>
    </submittedName>
</protein>
<comment type="caution">
    <text evidence="2">The sequence shown here is derived from an EMBL/GenBank/DDBJ whole genome shotgun (WGS) entry which is preliminary data.</text>
</comment>
<feature type="region of interest" description="Disordered" evidence="1">
    <location>
        <begin position="511"/>
        <end position="530"/>
    </location>
</feature>
<name>A0ABQ2C1P1_9FLAO</name>
<accession>A0ABQ2C1P1</accession>